<evidence type="ECO:0000313" key="1">
    <source>
        <dbReference type="EMBL" id="CCC98840.1"/>
    </source>
</evidence>
<reference evidence="1 2" key="1">
    <citation type="journal article" date="2011" name="PLoS Genet.">
        <title>Azospirillum genomes reveal transition of bacteria from aquatic to terrestrial environments.</title>
        <authorList>
            <person name="Wisniewski-Dye F."/>
            <person name="Borziak K."/>
            <person name="Khalsa-Moyers G."/>
            <person name="Alexandre G."/>
            <person name="Sukharnikov L.O."/>
            <person name="Wuichet K."/>
            <person name="Hurst G.B."/>
            <person name="McDonald W.H."/>
            <person name="Robertson J.S."/>
            <person name="Barbe V."/>
            <person name="Calteau A."/>
            <person name="Rouy Z."/>
            <person name="Mangenot S."/>
            <person name="Prigent-Combaret C."/>
            <person name="Normand P."/>
            <person name="Boyer M."/>
            <person name="Siguier P."/>
            <person name="Dessaux Y."/>
            <person name="Elmerich C."/>
            <person name="Condemine G."/>
            <person name="Krishnen G."/>
            <person name="Kennedy I."/>
            <person name="Paterson A.H."/>
            <person name="Gonzalez V."/>
            <person name="Mavingui P."/>
            <person name="Zhulin I.B."/>
        </authorList>
    </citation>
    <scope>NUCLEOTIDE SEQUENCE [LARGE SCALE GENOMIC DNA]</scope>
    <source>
        <strain evidence="1 2">Sp245</strain>
    </source>
</reference>
<keyword evidence="2" id="KW-1185">Reference proteome</keyword>
<dbReference type="Proteomes" id="UP000007319">
    <property type="component" value="Chromosome"/>
</dbReference>
<dbReference type="AlphaFoldDB" id="A0A9P1JSG0"/>
<protein>
    <submittedName>
        <fullName evidence="1">Uncharacterized protein</fullName>
    </submittedName>
</protein>
<name>A0A9P1JSG0_9PROT</name>
<dbReference type="EMBL" id="HE577327">
    <property type="protein sequence ID" value="CCC98840.1"/>
    <property type="molecule type" value="Genomic_DNA"/>
</dbReference>
<evidence type="ECO:0000313" key="2">
    <source>
        <dbReference type="Proteomes" id="UP000007319"/>
    </source>
</evidence>
<gene>
    <name evidence="1" type="ORF">AZOBR_150258</name>
</gene>
<proteinExistence type="predicted"/>
<sequence length="86" mass="9940">MRMFWLSMSKRPLHLVSVTRLRHRHPKICPPGTRGGRRTCAGSPKRWAAVRLSDLTADTKKNIPRIAMRMDVPGSNRCKWSLRCRS</sequence>
<accession>A0A9P1JSG0</accession>
<dbReference type="KEGG" id="abs:AZOBR_150258"/>
<organism evidence="1 2">
    <name type="scientific">Azospirillum baldaniorum</name>
    <dbReference type="NCBI Taxonomy" id="1064539"/>
    <lineage>
        <taxon>Bacteria</taxon>
        <taxon>Pseudomonadati</taxon>
        <taxon>Pseudomonadota</taxon>
        <taxon>Alphaproteobacteria</taxon>
        <taxon>Rhodospirillales</taxon>
        <taxon>Azospirillaceae</taxon>
        <taxon>Azospirillum</taxon>
    </lineage>
</organism>